<dbReference type="GO" id="GO:0046294">
    <property type="term" value="P:formaldehyde catabolic process"/>
    <property type="evidence" value="ECO:0007669"/>
    <property type="project" value="InterPro"/>
</dbReference>
<dbReference type="GO" id="GO:0005829">
    <property type="term" value="C:cytosol"/>
    <property type="evidence" value="ECO:0007669"/>
    <property type="project" value="TreeGrafter"/>
</dbReference>
<dbReference type="Pfam" id="PF00756">
    <property type="entry name" value="Esterase"/>
    <property type="match status" value="1"/>
</dbReference>
<dbReference type="PANTHER" id="PTHR10061:SF0">
    <property type="entry name" value="S-FORMYLGLUTATHIONE HYDROLASE"/>
    <property type="match status" value="1"/>
</dbReference>
<keyword evidence="9" id="KW-0472">Membrane</keyword>
<sequence length="344" mass="39044">MARNFFLGPILASKTGSIPQEIYDVMLSDSANIYFWAFTGRADLAHVYIIGGWAIVIGISFYVLIMTYCEIELISSWRSFNGYQKVYKHQSHENQCEMTFGVYLPCATHHTGPRPTLFFLSGITATHANFIEKFGPQRLADKYGFIIINPDTSPRGDDVPDMDGPDFGKGAGFYLDATEEPWSKNYRMYSYVTKELLDINFPIDEEKIGIFGFSMGGHGAITIGLKHPEIFKSISAFAPVCHPAKSFFGRRLFARYLGTDEATWADYDSSMLAARYTGPKRVIRVDIGAIDPFLVKKELQPESIQNNEHLEVDYHCQPDYDHSHWFVASFIEKHFEHHAKELGV</sequence>
<dbReference type="WBParaSite" id="MBELARI_LOCUS4157">
    <property type="protein sequence ID" value="MBELARI_LOCUS4157"/>
    <property type="gene ID" value="MBELARI_LOCUS4157"/>
</dbReference>
<proteinExistence type="inferred from homology"/>
<comment type="catalytic activity">
    <reaction evidence="8">
        <text>S-formylglutathione + H2O = formate + glutathione + H(+)</text>
        <dbReference type="Rhea" id="RHEA:14961"/>
        <dbReference type="ChEBI" id="CHEBI:15377"/>
        <dbReference type="ChEBI" id="CHEBI:15378"/>
        <dbReference type="ChEBI" id="CHEBI:15740"/>
        <dbReference type="ChEBI" id="CHEBI:57688"/>
        <dbReference type="ChEBI" id="CHEBI:57925"/>
        <dbReference type="EC" id="3.1.2.12"/>
    </reaction>
</comment>
<comment type="similarity">
    <text evidence="2 8">Belongs to the esterase D family.</text>
</comment>
<evidence type="ECO:0000313" key="11">
    <source>
        <dbReference type="WBParaSite" id="MBELARI_LOCUS4157"/>
    </source>
</evidence>
<evidence type="ECO:0000256" key="5">
    <source>
        <dbReference type="ARBA" id="ARBA00022487"/>
    </source>
</evidence>
<dbReference type="InterPro" id="IPR014186">
    <property type="entry name" value="S-formylglutathione_hydrol"/>
</dbReference>
<evidence type="ECO:0000313" key="10">
    <source>
        <dbReference type="Proteomes" id="UP000887575"/>
    </source>
</evidence>
<dbReference type="PANTHER" id="PTHR10061">
    <property type="entry name" value="S-FORMYLGLUTATHIONE HYDROLASE"/>
    <property type="match status" value="1"/>
</dbReference>
<evidence type="ECO:0000256" key="3">
    <source>
        <dbReference type="ARBA" id="ARBA00012479"/>
    </source>
</evidence>
<dbReference type="SUPFAM" id="SSF53474">
    <property type="entry name" value="alpha/beta-Hydrolases"/>
    <property type="match status" value="1"/>
</dbReference>
<keyword evidence="9" id="KW-1133">Transmembrane helix</keyword>
<dbReference type="InterPro" id="IPR000801">
    <property type="entry name" value="Esterase-like"/>
</dbReference>
<feature type="active site" description="Charge relay system" evidence="7">
    <location>
        <position position="214"/>
    </location>
</feature>
<dbReference type="Proteomes" id="UP000887575">
    <property type="component" value="Unassembled WGS sequence"/>
</dbReference>
<evidence type="ECO:0000256" key="9">
    <source>
        <dbReference type="SAM" id="Phobius"/>
    </source>
</evidence>
<dbReference type="GO" id="GO:0052689">
    <property type="term" value="F:carboxylic ester hydrolase activity"/>
    <property type="evidence" value="ECO:0007669"/>
    <property type="project" value="UniProtKB-KW"/>
</dbReference>
<evidence type="ECO:0000256" key="8">
    <source>
        <dbReference type="RuleBase" id="RU363068"/>
    </source>
</evidence>
<keyword evidence="10" id="KW-1185">Reference proteome</keyword>
<keyword evidence="8" id="KW-0963">Cytoplasm</keyword>
<evidence type="ECO:0000256" key="1">
    <source>
        <dbReference type="ARBA" id="ARBA00002608"/>
    </source>
</evidence>
<name>A0AAF3FBC0_9BILA</name>
<protein>
    <recommendedName>
        <fullName evidence="4 8">S-formylglutathione hydrolase</fullName>
        <ecNumber evidence="3 8">3.1.2.12</ecNumber>
    </recommendedName>
</protein>
<evidence type="ECO:0000256" key="4">
    <source>
        <dbReference type="ARBA" id="ARBA00016774"/>
    </source>
</evidence>
<dbReference type="InterPro" id="IPR029058">
    <property type="entry name" value="AB_hydrolase_fold"/>
</dbReference>
<keyword evidence="9" id="KW-0812">Transmembrane</keyword>
<keyword evidence="6 8" id="KW-0378">Hydrolase</keyword>
<evidence type="ECO:0000256" key="7">
    <source>
        <dbReference type="PIRSR" id="PIRSR614186-1"/>
    </source>
</evidence>
<dbReference type="AlphaFoldDB" id="A0AAF3FBC0"/>
<feature type="transmembrane region" description="Helical" evidence="9">
    <location>
        <begin position="45"/>
        <end position="69"/>
    </location>
</feature>
<comment type="subcellular location">
    <subcellularLocation>
        <location evidence="8">Cytoplasm</location>
    </subcellularLocation>
</comment>
<accession>A0AAF3FBC0</accession>
<reference evidence="11" key="1">
    <citation type="submission" date="2024-02" db="UniProtKB">
        <authorList>
            <consortium name="WormBaseParasite"/>
        </authorList>
    </citation>
    <scope>IDENTIFICATION</scope>
</reference>
<dbReference type="GO" id="GO:0018738">
    <property type="term" value="F:S-formylglutathione hydrolase activity"/>
    <property type="evidence" value="ECO:0007669"/>
    <property type="project" value="UniProtKB-EC"/>
</dbReference>
<comment type="function">
    <text evidence="1 8">Serine hydrolase involved in the detoxification of formaldehyde.</text>
</comment>
<dbReference type="EC" id="3.1.2.12" evidence="3 8"/>
<feature type="active site" description="Charge relay system" evidence="7">
    <location>
        <position position="291"/>
    </location>
</feature>
<organism evidence="10 11">
    <name type="scientific">Mesorhabditis belari</name>
    <dbReference type="NCBI Taxonomy" id="2138241"/>
    <lineage>
        <taxon>Eukaryota</taxon>
        <taxon>Metazoa</taxon>
        <taxon>Ecdysozoa</taxon>
        <taxon>Nematoda</taxon>
        <taxon>Chromadorea</taxon>
        <taxon>Rhabditida</taxon>
        <taxon>Rhabditina</taxon>
        <taxon>Rhabditomorpha</taxon>
        <taxon>Rhabditoidea</taxon>
        <taxon>Rhabditidae</taxon>
        <taxon>Mesorhabditinae</taxon>
        <taxon>Mesorhabditis</taxon>
    </lineage>
</organism>
<dbReference type="NCBIfam" id="TIGR02821">
    <property type="entry name" value="fghA_ester_D"/>
    <property type="match status" value="1"/>
</dbReference>
<evidence type="ECO:0000256" key="6">
    <source>
        <dbReference type="ARBA" id="ARBA00022801"/>
    </source>
</evidence>
<feature type="active site" description="Charge relay system" evidence="7">
    <location>
        <position position="322"/>
    </location>
</feature>
<evidence type="ECO:0000256" key="2">
    <source>
        <dbReference type="ARBA" id="ARBA00005622"/>
    </source>
</evidence>
<keyword evidence="5 8" id="KW-0719">Serine esterase</keyword>
<dbReference type="Gene3D" id="3.40.50.1820">
    <property type="entry name" value="alpha/beta hydrolase"/>
    <property type="match status" value="1"/>
</dbReference>